<dbReference type="PANTHER" id="PTHR43461:SF1">
    <property type="entry name" value="TRANSMEMBRANE PROTEIN 256"/>
    <property type="match status" value="1"/>
</dbReference>
<dbReference type="HOGENOM" id="CLU_096548_0_2_1"/>
<keyword evidence="7" id="KW-1185">Reference proteome</keyword>
<feature type="non-terminal residue" evidence="6">
    <location>
        <position position="132"/>
    </location>
</feature>
<evidence type="ECO:0000256" key="4">
    <source>
        <dbReference type="ARBA" id="ARBA00023136"/>
    </source>
</evidence>
<evidence type="ECO:0000313" key="7">
    <source>
        <dbReference type="Proteomes" id="UP000016932"/>
    </source>
</evidence>
<evidence type="ECO:0000313" key="6">
    <source>
        <dbReference type="EMBL" id="EME79791.1"/>
    </source>
</evidence>
<dbReference type="Pfam" id="PF04241">
    <property type="entry name" value="DUF423"/>
    <property type="match status" value="1"/>
</dbReference>
<dbReference type="GeneID" id="19339210"/>
<evidence type="ECO:0000256" key="5">
    <source>
        <dbReference type="SAM" id="Phobius"/>
    </source>
</evidence>
<proteinExistence type="predicted"/>
<protein>
    <recommendedName>
        <fullName evidence="8">DUF423-domain-containing protein</fullName>
    </recommendedName>
</protein>
<evidence type="ECO:0000256" key="1">
    <source>
        <dbReference type="ARBA" id="ARBA00004141"/>
    </source>
</evidence>
<keyword evidence="4 5" id="KW-0472">Membrane</keyword>
<gene>
    <name evidence="6" type="ORF">MYCFIDRAFT_37840</name>
</gene>
<dbReference type="RefSeq" id="XP_007929701.1">
    <property type="nucleotide sequence ID" value="XM_007931510.1"/>
</dbReference>
<comment type="subcellular location">
    <subcellularLocation>
        <location evidence="1">Membrane</location>
        <topology evidence="1">Multi-pass membrane protein</topology>
    </subcellularLocation>
</comment>
<dbReference type="KEGG" id="pfj:MYCFIDRAFT_37840"/>
<dbReference type="Proteomes" id="UP000016932">
    <property type="component" value="Unassembled WGS sequence"/>
</dbReference>
<dbReference type="OrthoDB" id="269173at2759"/>
<dbReference type="AlphaFoldDB" id="M3A5B3"/>
<feature type="transmembrane region" description="Helical" evidence="5">
    <location>
        <begin position="93"/>
        <end position="112"/>
    </location>
</feature>
<feature type="transmembrane region" description="Helical" evidence="5">
    <location>
        <begin position="60"/>
        <end position="81"/>
    </location>
</feature>
<dbReference type="VEuPathDB" id="FungiDB:MYCFIDRAFT_37840"/>
<organism evidence="6 7">
    <name type="scientific">Pseudocercospora fijiensis (strain CIRAD86)</name>
    <name type="common">Black leaf streak disease fungus</name>
    <name type="synonym">Mycosphaerella fijiensis</name>
    <dbReference type="NCBI Taxonomy" id="383855"/>
    <lineage>
        <taxon>Eukaryota</taxon>
        <taxon>Fungi</taxon>
        <taxon>Dikarya</taxon>
        <taxon>Ascomycota</taxon>
        <taxon>Pezizomycotina</taxon>
        <taxon>Dothideomycetes</taxon>
        <taxon>Dothideomycetidae</taxon>
        <taxon>Mycosphaerellales</taxon>
        <taxon>Mycosphaerellaceae</taxon>
        <taxon>Pseudocercospora</taxon>
    </lineage>
</organism>
<reference evidence="6 7" key="1">
    <citation type="journal article" date="2012" name="PLoS Pathog.">
        <title>Diverse lifestyles and strategies of plant pathogenesis encoded in the genomes of eighteen Dothideomycetes fungi.</title>
        <authorList>
            <person name="Ohm R.A."/>
            <person name="Feau N."/>
            <person name="Henrissat B."/>
            <person name="Schoch C.L."/>
            <person name="Horwitz B.A."/>
            <person name="Barry K.W."/>
            <person name="Condon B.J."/>
            <person name="Copeland A.C."/>
            <person name="Dhillon B."/>
            <person name="Glaser F."/>
            <person name="Hesse C.N."/>
            <person name="Kosti I."/>
            <person name="LaButti K."/>
            <person name="Lindquist E.A."/>
            <person name="Lucas S."/>
            <person name="Salamov A.A."/>
            <person name="Bradshaw R.E."/>
            <person name="Ciuffetti L."/>
            <person name="Hamelin R.C."/>
            <person name="Kema G.H.J."/>
            <person name="Lawrence C."/>
            <person name="Scott J.A."/>
            <person name="Spatafora J.W."/>
            <person name="Turgeon B.G."/>
            <person name="de Wit P.J.G.M."/>
            <person name="Zhong S."/>
            <person name="Goodwin S.B."/>
            <person name="Grigoriev I.V."/>
        </authorList>
    </citation>
    <scope>NUCLEOTIDE SEQUENCE [LARGE SCALE GENOMIC DNA]</scope>
    <source>
        <strain evidence="6 7">CIRAD86</strain>
    </source>
</reference>
<dbReference type="GO" id="GO:0016020">
    <property type="term" value="C:membrane"/>
    <property type="evidence" value="ECO:0007669"/>
    <property type="project" value="UniProtKB-SubCell"/>
</dbReference>
<dbReference type="PANTHER" id="PTHR43461">
    <property type="entry name" value="TRANSMEMBRANE PROTEIN 256"/>
    <property type="match status" value="1"/>
</dbReference>
<sequence>WLLGTLSAATSIGMGAFGAHRLQKRGIAPQKIASFQTAAHYQLLHSLALLFTHQVCPKNIWAKGFFTAGIFMFCGSIYGLVLDGERFGKVLGPATPMGGVSFIAGWVALAFGTRGRGLGGARFGGRGRGVAL</sequence>
<evidence type="ECO:0000256" key="2">
    <source>
        <dbReference type="ARBA" id="ARBA00022692"/>
    </source>
</evidence>
<name>M3A5B3_PSEFD</name>
<evidence type="ECO:0008006" key="8">
    <source>
        <dbReference type="Google" id="ProtNLM"/>
    </source>
</evidence>
<keyword evidence="3 5" id="KW-1133">Transmembrane helix</keyword>
<dbReference type="eggNOG" id="KOG3472">
    <property type="taxonomic scope" value="Eukaryota"/>
</dbReference>
<accession>M3A5B3</accession>
<evidence type="ECO:0000256" key="3">
    <source>
        <dbReference type="ARBA" id="ARBA00022989"/>
    </source>
</evidence>
<keyword evidence="2 5" id="KW-0812">Transmembrane</keyword>
<dbReference type="InterPro" id="IPR006696">
    <property type="entry name" value="DUF423"/>
</dbReference>
<dbReference type="EMBL" id="KB446562">
    <property type="protein sequence ID" value="EME79791.1"/>
    <property type="molecule type" value="Genomic_DNA"/>
</dbReference>